<dbReference type="AlphaFoldDB" id="A0A9W8EFS5"/>
<feature type="transmembrane region" description="Helical" evidence="1">
    <location>
        <begin position="28"/>
        <end position="49"/>
    </location>
</feature>
<reference evidence="2" key="1">
    <citation type="submission" date="2022-07" db="EMBL/GenBank/DDBJ databases">
        <title>Phylogenomic reconstructions and comparative analyses of Kickxellomycotina fungi.</title>
        <authorList>
            <person name="Reynolds N.K."/>
            <person name="Stajich J.E."/>
            <person name="Barry K."/>
            <person name="Grigoriev I.V."/>
            <person name="Crous P."/>
            <person name="Smith M.E."/>
        </authorList>
    </citation>
    <scope>NUCLEOTIDE SEQUENCE</scope>
    <source>
        <strain evidence="2">RSA 567</strain>
    </source>
</reference>
<dbReference type="PANTHER" id="PTHR39218">
    <property type="entry name" value="OXIDOREDUCTASE 14 KDA SUBUNIT, PUTATIVE (AFU_ORTHOLOGUE AFUA_1G12110)-RELATED"/>
    <property type="match status" value="1"/>
</dbReference>
<keyword evidence="1" id="KW-0812">Transmembrane</keyword>
<keyword evidence="3" id="KW-1185">Reference proteome</keyword>
<dbReference type="Proteomes" id="UP001151582">
    <property type="component" value="Unassembled WGS sequence"/>
</dbReference>
<gene>
    <name evidence="2" type="ORF">H4R34_000048</name>
</gene>
<accession>A0A9W8EFS5</accession>
<evidence type="ECO:0000313" key="3">
    <source>
        <dbReference type="Proteomes" id="UP001151582"/>
    </source>
</evidence>
<organism evidence="2 3">
    <name type="scientific">Dimargaris verticillata</name>
    <dbReference type="NCBI Taxonomy" id="2761393"/>
    <lineage>
        <taxon>Eukaryota</taxon>
        <taxon>Fungi</taxon>
        <taxon>Fungi incertae sedis</taxon>
        <taxon>Zoopagomycota</taxon>
        <taxon>Kickxellomycotina</taxon>
        <taxon>Dimargaritomycetes</taxon>
        <taxon>Dimargaritales</taxon>
        <taxon>Dimargaritaceae</taxon>
        <taxon>Dimargaris</taxon>
    </lineage>
</organism>
<dbReference type="EMBL" id="JANBQB010000001">
    <property type="protein sequence ID" value="KAJ1985394.1"/>
    <property type="molecule type" value="Genomic_DNA"/>
</dbReference>
<evidence type="ECO:0000313" key="2">
    <source>
        <dbReference type="EMBL" id="KAJ1985394.1"/>
    </source>
</evidence>
<sequence>MAISYVLGGITVGFLGRMYSMGIMQRPFFQSVGGYAVYMTLGGLGGYWYHGFKEKQYIIHDLRYKAMLEHRQKREQQLADDKDL</sequence>
<evidence type="ECO:0000256" key="1">
    <source>
        <dbReference type="SAM" id="Phobius"/>
    </source>
</evidence>
<evidence type="ECO:0008006" key="4">
    <source>
        <dbReference type="Google" id="ProtNLM"/>
    </source>
</evidence>
<protein>
    <recommendedName>
        <fullName evidence="4">NADH-ubiquinone oxidoreductase 14 kDa subunit</fullName>
    </recommendedName>
</protein>
<keyword evidence="1" id="KW-1133">Transmembrane helix</keyword>
<name>A0A9W8EFS5_9FUNG</name>
<comment type="caution">
    <text evidence="2">The sequence shown here is derived from an EMBL/GenBank/DDBJ whole genome shotgun (WGS) entry which is preliminary data.</text>
</comment>
<dbReference type="PANTHER" id="PTHR39218:SF1">
    <property type="entry name" value="OXIDOREDUCTASE 14 KDA SUBUNIT, PUTATIVE (AFU_ORTHOLOGUE AFUA_1G12110)-RELATED"/>
    <property type="match status" value="1"/>
</dbReference>
<keyword evidence="1" id="KW-0472">Membrane</keyword>
<proteinExistence type="predicted"/>
<dbReference type="OrthoDB" id="5553242at2759"/>